<protein>
    <submittedName>
        <fullName evidence="2">Uncharacterized protein</fullName>
    </submittedName>
</protein>
<proteinExistence type="predicted"/>
<evidence type="ECO:0000256" key="1">
    <source>
        <dbReference type="SAM" id="MobiDB-lite"/>
    </source>
</evidence>
<accession>A0ABS8VHH2</accession>
<sequence length="92" mass="10268">MNHDRSSNLEPTHDQISNLNSRLDPDLKLDQVTDQVSRLGFRVGVRSCVESGYGFRSQLKLAAVSESVSLLCFFPGLASRSVSDFKLEKRPL</sequence>
<evidence type="ECO:0000313" key="3">
    <source>
        <dbReference type="Proteomes" id="UP000823775"/>
    </source>
</evidence>
<comment type="caution">
    <text evidence="2">The sequence shown here is derived from an EMBL/GenBank/DDBJ whole genome shotgun (WGS) entry which is preliminary data.</text>
</comment>
<name>A0ABS8VHH2_DATST</name>
<feature type="region of interest" description="Disordered" evidence="1">
    <location>
        <begin position="1"/>
        <end position="21"/>
    </location>
</feature>
<reference evidence="2 3" key="1">
    <citation type="journal article" date="2021" name="BMC Genomics">
        <title>Datura genome reveals duplications of psychoactive alkaloid biosynthetic genes and high mutation rate following tissue culture.</title>
        <authorList>
            <person name="Rajewski A."/>
            <person name="Carter-House D."/>
            <person name="Stajich J."/>
            <person name="Litt A."/>
        </authorList>
    </citation>
    <scope>NUCLEOTIDE SEQUENCE [LARGE SCALE GENOMIC DNA]</scope>
    <source>
        <strain evidence="2">AR-01</strain>
    </source>
</reference>
<gene>
    <name evidence="2" type="ORF">HAX54_035969</name>
</gene>
<evidence type="ECO:0000313" key="2">
    <source>
        <dbReference type="EMBL" id="MCD9646251.1"/>
    </source>
</evidence>
<feature type="compositionally biased region" description="Basic and acidic residues" evidence="1">
    <location>
        <begin position="1"/>
        <end position="13"/>
    </location>
</feature>
<dbReference type="Proteomes" id="UP000823775">
    <property type="component" value="Unassembled WGS sequence"/>
</dbReference>
<dbReference type="EMBL" id="JACEIK010004732">
    <property type="protein sequence ID" value="MCD9646251.1"/>
    <property type="molecule type" value="Genomic_DNA"/>
</dbReference>
<keyword evidence="3" id="KW-1185">Reference proteome</keyword>
<organism evidence="2 3">
    <name type="scientific">Datura stramonium</name>
    <name type="common">Jimsonweed</name>
    <name type="synonym">Common thornapple</name>
    <dbReference type="NCBI Taxonomy" id="4076"/>
    <lineage>
        <taxon>Eukaryota</taxon>
        <taxon>Viridiplantae</taxon>
        <taxon>Streptophyta</taxon>
        <taxon>Embryophyta</taxon>
        <taxon>Tracheophyta</taxon>
        <taxon>Spermatophyta</taxon>
        <taxon>Magnoliopsida</taxon>
        <taxon>eudicotyledons</taxon>
        <taxon>Gunneridae</taxon>
        <taxon>Pentapetalae</taxon>
        <taxon>asterids</taxon>
        <taxon>lamiids</taxon>
        <taxon>Solanales</taxon>
        <taxon>Solanaceae</taxon>
        <taxon>Solanoideae</taxon>
        <taxon>Datureae</taxon>
        <taxon>Datura</taxon>
    </lineage>
</organism>